<dbReference type="Pfam" id="PF00905">
    <property type="entry name" value="Transpeptidase"/>
    <property type="match status" value="1"/>
</dbReference>
<evidence type="ECO:0000256" key="8">
    <source>
        <dbReference type="ARBA" id="ARBA00022989"/>
    </source>
</evidence>
<comment type="caution">
    <text evidence="15">The sequence shown here is derived from an EMBL/GenBank/DDBJ whole genome shotgun (WGS) entry which is preliminary data.</text>
</comment>
<dbReference type="PANTHER" id="PTHR30627:SF2">
    <property type="entry name" value="PEPTIDOGLYCAN D,D-TRANSPEPTIDASE MRDA"/>
    <property type="match status" value="1"/>
</dbReference>
<keyword evidence="5 12" id="KW-0812">Transmembrane</keyword>
<evidence type="ECO:0000256" key="11">
    <source>
        <dbReference type="SAM" id="MobiDB-lite"/>
    </source>
</evidence>
<protein>
    <submittedName>
        <fullName evidence="15">Penicillin-binding protein 2</fullName>
    </submittedName>
</protein>
<evidence type="ECO:0000259" key="13">
    <source>
        <dbReference type="Pfam" id="PF00905"/>
    </source>
</evidence>
<dbReference type="Pfam" id="PF03717">
    <property type="entry name" value="PBP_dimer"/>
    <property type="match status" value="1"/>
</dbReference>
<keyword evidence="10" id="KW-0961">Cell wall biogenesis/degradation</keyword>
<reference evidence="15 16" key="1">
    <citation type="submission" date="2019-03" db="EMBL/GenBank/DDBJ databases">
        <title>Genomic Encyclopedia of Type Strains, Phase IV (KMG-IV): sequencing the most valuable type-strain genomes for metagenomic binning, comparative biology and taxonomic classification.</title>
        <authorList>
            <person name="Goeker M."/>
        </authorList>
    </citation>
    <scope>NUCLEOTIDE SEQUENCE [LARGE SCALE GENOMIC DNA]</scope>
    <source>
        <strain evidence="15 16">DSM 17974</strain>
    </source>
</reference>
<feature type="compositionally biased region" description="Basic residues" evidence="11">
    <location>
        <begin position="1"/>
        <end position="13"/>
    </location>
</feature>
<dbReference type="PANTHER" id="PTHR30627">
    <property type="entry name" value="PEPTIDOGLYCAN D,D-TRANSPEPTIDASE"/>
    <property type="match status" value="1"/>
</dbReference>
<sequence>MKRVKLRKRKSRPKNVASDRQTIGKRRTFRVRVVYGLVFLSFSSLILRMAYVQVAQGKTFRQSEMTTQYARVPILPQRGWIYDANGQVLAWDKPVLAIELDRYTPMTDAQMHQLAAILAPVLETTPNSLYQVMQSQPGALQVTLASNVTDAQVAFVVEHQTELPGVQVVQDYQRQYPYGDLAGQVLGYVGAITAQNASQYKGYLYSQKVGETGIEYEYEHMLQGKPGYDLVTIDSAGNAVGSVGEIAPVDGDNIQLTLDGREQAEAQMIMQNMIDSNSANKNNITDAAAVMLNVKTGGVIAMVSYPYLDPNWYTNGSYVHHVNYLENSGAQLNNAIDTYNYPGSTVKPANMLTALKAGVVTPKTLIEDDGYIYIGTQRKNEDEGFVFGLVNPIEAITVSSDVFFYEVGLHLGKWFGSTTTSGGGYPSSDGNYQNYLDTDFAKGINGLFQGEENFGLGLPTGIDLPYEASGKFYIEDYRKGNIQVPYDLKASEQSIAKTGQYVNYGSPASLADAAIGQSQMFTPMELADYAMTLADQGLRLKPHLLENVFGPDATPKSGAKPLQSFKTQVVGQVKGDPWQWHLIQQGMYGVTSNPSGTAYYAFMGAHYQAAGKTGTAQIYINGKPTDNSVFICYAPLNHPLVAVAVMAPGGGYGAQFSAVIARQMIDAYFNEHHEPFMPKSGWTSTAIPASWKTSAAYLVPEQSH</sequence>
<evidence type="ECO:0000259" key="14">
    <source>
        <dbReference type="Pfam" id="PF03717"/>
    </source>
</evidence>
<gene>
    <name evidence="15" type="ORF">C7445_101278</name>
</gene>
<dbReference type="GO" id="GO:0009252">
    <property type="term" value="P:peptidoglycan biosynthetic process"/>
    <property type="evidence" value="ECO:0007669"/>
    <property type="project" value="UniProtKB-KW"/>
</dbReference>
<evidence type="ECO:0000256" key="10">
    <source>
        <dbReference type="ARBA" id="ARBA00023316"/>
    </source>
</evidence>
<dbReference type="GO" id="GO:0008658">
    <property type="term" value="F:penicillin binding"/>
    <property type="evidence" value="ECO:0007669"/>
    <property type="project" value="InterPro"/>
</dbReference>
<comment type="similarity">
    <text evidence="3">Belongs to the transpeptidase family.</text>
</comment>
<dbReference type="Gene3D" id="3.90.1310.10">
    <property type="entry name" value="Penicillin-binding protein 2a (Domain 2)"/>
    <property type="match status" value="1"/>
</dbReference>
<dbReference type="OrthoDB" id="2378949at2"/>
<evidence type="ECO:0000256" key="5">
    <source>
        <dbReference type="ARBA" id="ARBA00022692"/>
    </source>
</evidence>
<name>A0A4R8LWT8_9BACL</name>
<evidence type="ECO:0000313" key="15">
    <source>
        <dbReference type="EMBL" id="TDY51277.1"/>
    </source>
</evidence>
<dbReference type="GO" id="GO:0005886">
    <property type="term" value="C:plasma membrane"/>
    <property type="evidence" value="ECO:0007669"/>
    <property type="project" value="UniProtKB-SubCell"/>
</dbReference>
<keyword evidence="6" id="KW-0133">Cell shape</keyword>
<dbReference type="GO" id="GO:0071555">
    <property type="term" value="P:cell wall organization"/>
    <property type="evidence" value="ECO:0007669"/>
    <property type="project" value="UniProtKB-KW"/>
</dbReference>
<dbReference type="Gene3D" id="3.40.710.10">
    <property type="entry name" value="DD-peptidase/beta-lactamase superfamily"/>
    <property type="match status" value="1"/>
</dbReference>
<evidence type="ECO:0000256" key="2">
    <source>
        <dbReference type="ARBA" id="ARBA00004236"/>
    </source>
</evidence>
<dbReference type="GO" id="GO:0008360">
    <property type="term" value="P:regulation of cell shape"/>
    <property type="evidence" value="ECO:0007669"/>
    <property type="project" value="UniProtKB-KW"/>
</dbReference>
<keyword evidence="7" id="KW-0573">Peptidoglycan synthesis</keyword>
<feature type="domain" description="Penicillin-binding protein dimerisation" evidence="14">
    <location>
        <begin position="74"/>
        <end position="241"/>
    </location>
</feature>
<dbReference type="InterPro" id="IPR005311">
    <property type="entry name" value="PBP_dimer"/>
</dbReference>
<feature type="region of interest" description="Disordered" evidence="11">
    <location>
        <begin position="1"/>
        <end position="21"/>
    </location>
</feature>
<evidence type="ECO:0000313" key="16">
    <source>
        <dbReference type="Proteomes" id="UP000294581"/>
    </source>
</evidence>
<evidence type="ECO:0000256" key="4">
    <source>
        <dbReference type="ARBA" id="ARBA00022475"/>
    </source>
</evidence>
<dbReference type="InterPro" id="IPR036138">
    <property type="entry name" value="PBP_dimer_sf"/>
</dbReference>
<evidence type="ECO:0000256" key="7">
    <source>
        <dbReference type="ARBA" id="ARBA00022984"/>
    </source>
</evidence>
<feature type="domain" description="Penicillin-binding protein transpeptidase" evidence="13">
    <location>
        <begin position="288"/>
        <end position="665"/>
    </location>
</feature>
<keyword evidence="9 12" id="KW-0472">Membrane</keyword>
<dbReference type="Proteomes" id="UP000294581">
    <property type="component" value="Unassembled WGS sequence"/>
</dbReference>
<keyword evidence="4" id="KW-1003">Cell membrane</keyword>
<dbReference type="InterPro" id="IPR050515">
    <property type="entry name" value="Beta-lactam/transpept"/>
</dbReference>
<evidence type="ECO:0000256" key="1">
    <source>
        <dbReference type="ARBA" id="ARBA00004167"/>
    </source>
</evidence>
<keyword evidence="8 12" id="KW-1133">Transmembrane helix</keyword>
<evidence type="ECO:0000256" key="9">
    <source>
        <dbReference type="ARBA" id="ARBA00023136"/>
    </source>
</evidence>
<proteinExistence type="inferred from homology"/>
<feature type="transmembrane region" description="Helical" evidence="12">
    <location>
        <begin position="33"/>
        <end position="51"/>
    </location>
</feature>
<dbReference type="SUPFAM" id="SSF56519">
    <property type="entry name" value="Penicillin binding protein dimerisation domain"/>
    <property type="match status" value="1"/>
</dbReference>
<dbReference type="InterPro" id="IPR012338">
    <property type="entry name" value="Beta-lactam/transpept-like"/>
</dbReference>
<keyword evidence="16" id="KW-1185">Reference proteome</keyword>
<comment type="subcellular location">
    <subcellularLocation>
        <location evidence="2">Cell membrane</location>
    </subcellularLocation>
    <subcellularLocation>
        <location evidence="1">Membrane</location>
        <topology evidence="1">Single-pass membrane protein</topology>
    </subcellularLocation>
</comment>
<dbReference type="AlphaFoldDB" id="A0A4R8LWT8"/>
<dbReference type="InterPro" id="IPR001460">
    <property type="entry name" value="PCN-bd_Tpept"/>
</dbReference>
<evidence type="ECO:0000256" key="12">
    <source>
        <dbReference type="SAM" id="Phobius"/>
    </source>
</evidence>
<dbReference type="GO" id="GO:0071972">
    <property type="term" value="F:peptidoglycan L,D-transpeptidase activity"/>
    <property type="evidence" value="ECO:0007669"/>
    <property type="project" value="TreeGrafter"/>
</dbReference>
<dbReference type="SUPFAM" id="SSF56601">
    <property type="entry name" value="beta-lactamase/transpeptidase-like"/>
    <property type="match status" value="1"/>
</dbReference>
<evidence type="ECO:0000256" key="3">
    <source>
        <dbReference type="ARBA" id="ARBA00007171"/>
    </source>
</evidence>
<dbReference type="EMBL" id="SORF01000001">
    <property type="protein sequence ID" value="TDY51277.1"/>
    <property type="molecule type" value="Genomic_DNA"/>
</dbReference>
<accession>A0A4R8LWT8</accession>
<organism evidence="15 16">
    <name type="scientific">Alicyclobacillus sacchari</name>
    <dbReference type="NCBI Taxonomy" id="392010"/>
    <lineage>
        <taxon>Bacteria</taxon>
        <taxon>Bacillati</taxon>
        <taxon>Bacillota</taxon>
        <taxon>Bacilli</taxon>
        <taxon>Bacillales</taxon>
        <taxon>Alicyclobacillaceae</taxon>
        <taxon>Alicyclobacillus</taxon>
    </lineage>
</organism>
<evidence type="ECO:0000256" key="6">
    <source>
        <dbReference type="ARBA" id="ARBA00022960"/>
    </source>
</evidence>